<keyword evidence="1" id="KW-0812">Transmembrane</keyword>
<feature type="transmembrane region" description="Helical" evidence="1">
    <location>
        <begin position="63"/>
        <end position="86"/>
    </location>
</feature>
<evidence type="ECO:0008006" key="4">
    <source>
        <dbReference type="Google" id="ProtNLM"/>
    </source>
</evidence>
<dbReference type="InterPro" id="IPR010718">
    <property type="entry name" value="DUF1294"/>
</dbReference>
<evidence type="ECO:0000256" key="1">
    <source>
        <dbReference type="SAM" id="Phobius"/>
    </source>
</evidence>
<keyword evidence="1" id="KW-1133">Transmembrane helix</keyword>
<proteinExistence type="predicted"/>
<reference evidence="2" key="2">
    <citation type="submission" date="2015-03" db="EMBL/GenBank/DDBJ databases">
        <title>Genome sequence of Pseudoalteromonas citrea.</title>
        <authorList>
            <person name="Xie B.-B."/>
            <person name="Rong J.-C."/>
            <person name="Qin Q.-L."/>
            <person name="Zhang Y.-Z."/>
        </authorList>
    </citation>
    <scope>NUCLEOTIDE SEQUENCE</scope>
    <source>
        <strain evidence="2">DSM 8771</strain>
    </source>
</reference>
<sequence length="129" mass="14515">MNRFVLGTGKFVLLLNGLMLILLGAEFTHIALSCTVLLGVTNILFISVFWLDKRRACRQGQRISEMTLLVLSFIAANLSMFVAQSVLSHKSKKWQFNIKLLLSLLCQTAILIIVCYWLLSGLASIRIEQ</sequence>
<dbReference type="AlphaFoldDB" id="A0AAD4AEA0"/>
<evidence type="ECO:0000313" key="2">
    <source>
        <dbReference type="EMBL" id="KAF7764351.1"/>
    </source>
</evidence>
<feature type="transmembrane region" description="Helical" evidence="1">
    <location>
        <begin position="7"/>
        <end position="24"/>
    </location>
</feature>
<dbReference type="EMBL" id="AHBZ03000027">
    <property type="protein sequence ID" value="KAF7764351.1"/>
    <property type="molecule type" value="Genomic_DNA"/>
</dbReference>
<dbReference type="Pfam" id="PF06961">
    <property type="entry name" value="DUF1294"/>
    <property type="match status" value="1"/>
</dbReference>
<dbReference type="RefSeq" id="WP_010362111.1">
    <property type="nucleotide sequence ID" value="NZ_AHBZ03000027.1"/>
</dbReference>
<evidence type="ECO:0000313" key="3">
    <source>
        <dbReference type="Proteomes" id="UP000016487"/>
    </source>
</evidence>
<keyword evidence="1" id="KW-0472">Membrane</keyword>
<name>A0AAD4AEA0_9GAMM</name>
<accession>A0AAD4AEA0</accession>
<feature type="transmembrane region" description="Helical" evidence="1">
    <location>
        <begin position="30"/>
        <end position="51"/>
    </location>
</feature>
<protein>
    <recommendedName>
        <fullName evidence="4">DUF1294 domain-containing protein</fullName>
    </recommendedName>
</protein>
<dbReference type="Proteomes" id="UP000016487">
    <property type="component" value="Unassembled WGS sequence"/>
</dbReference>
<comment type="caution">
    <text evidence="2">The sequence shown here is derived from an EMBL/GenBank/DDBJ whole genome shotgun (WGS) entry which is preliminary data.</text>
</comment>
<gene>
    <name evidence="2" type="ORF">PCIT_b0327</name>
</gene>
<organism evidence="2 3">
    <name type="scientific">Pseudoalteromonas citrea</name>
    <dbReference type="NCBI Taxonomy" id="43655"/>
    <lineage>
        <taxon>Bacteria</taxon>
        <taxon>Pseudomonadati</taxon>
        <taxon>Pseudomonadota</taxon>
        <taxon>Gammaproteobacteria</taxon>
        <taxon>Alteromonadales</taxon>
        <taxon>Pseudoalteromonadaceae</taxon>
        <taxon>Pseudoalteromonas</taxon>
    </lineage>
</organism>
<reference evidence="2" key="1">
    <citation type="journal article" date="2012" name="J. Bacteriol.">
        <title>Genome sequences of type strains of seven species of the marine bacterium Pseudoalteromonas.</title>
        <authorList>
            <person name="Xie B.B."/>
            <person name="Shu Y.L."/>
            <person name="Qin Q.L."/>
            <person name="Rong J.C."/>
            <person name="Zhang X.Y."/>
            <person name="Chen X.L."/>
            <person name="Shi M."/>
            <person name="He H.L."/>
            <person name="Zhou B.C."/>
            <person name="Zhang Y.Z."/>
        </authorList>
    </citation>
    <scope>NUCLEOTIDE SEQUENCE</scope>
    <source>
        <strain evidence="2">DSM 8771</strain>
    </source>
</reference>
<feature type="transmembrane region" description="Helical" evidence="1">
    <location>
        <begin position="98"/>
        <end position="119"/>
    </location>
</feature>